<keyword evidence="8" id="KW-1185">Reference proteome</keyword>
<dbReference type="InterPro" id="IPR036852">
    <property type="entry name" value="Peptidase_S8/S53_dom_sf"/>
</dbReference>
<keyword evidence="3 5" id="KW-0378">Hydrolase</keyword>
<feature type="domain" description="Peptidase S8/S53" evidence="6">
    <location>
        <begin position="7"/>
        <end position="136"/>
    </location>
</feature>
<dbReference type="InterPro" id="IPR023827">
    <property type="entry name" value="Peptidase_S8_Asp-AS"/>
</dbReference>
<dbReference type="Gene3D" id="3.40.50.200">
    <property type="entry name" value="Peptidase S8/S53 domain"/>
    <property type="match status" value="1"/>
</dbReference>
<dbReference type="RefSeq" id="WP_188818078.1">
    <property type="nucleotide sequence ID" value="NZ_BMLK01000002.1"/>
</dbReference>
<evidence type="ECO:0000313" key="7">
    <source>
        <dbReference type="EMBL" id="GGN42587.1"/>
    </source>
</evidence>
<keyword evidence="2 5" id="KW-0645">Protease</keyword>
<evidence type="ECO:0000256" key="5">
    <source>
        <dbReference type="PROSITE-ProRule" id="PRU01240"/>
    </source>
</evidence>
<name>A0ABQ2JAH3_9SPHN</name>
<evidence type="ECO:0000256" key="1">
    <source>
        <dbReference type="ARBA" id="ARBA00011073"/>
    </source>
</evidence>
<dbReference type="PROSITE" id="PS00136">
    <property type="entry name" value="SUBTILASE_ASP"/>
    <property type="match status" value="1"/>
</dbReference>
<evidence type="ECO:0000259" key="6">
    <source>
        <dbReference type="Pfam" id="PF00082"/>
    </source>
</evidence>
<feature type="active site" description="Charge relay system" evidence="5">
    <location>
        <position position="16"/>
    </location>
</feature>
<dbReference type="EMBL" id="BMLK01000002">
    <property type="protein sequence ID" value="GGN42587.1"/>
    <property type="molecule type" value="Genomic_DNA"/>
</dbReference>
<sequence length="235" mass="24384">MSYAATGRGIRIAIIDSGVHPGHDHIDASRLLPGAAIAGDGTIDTAPEATLDRLGHGTAVTAAIQEKAPNAECVPVRVFHEGLKTTGYALITAIDWAAAQGVDFINLSLGSTNPGHAAAFASAVARARDAGAIVVAPRAVEETPCYPGALEGVLSVCLDWDCPRETFRPAPDGSRYFYASGFPRPIPGVALRRNIHGISFATAQMSGFAARALEDLGTIASGTDRIEAVRTALRA</sequence>
<dbReference type="InterPro" id="IPR015500">
    <property type="entry name" value="Peptidase_S8_subtilisin-rel"/>
</dbReference>
<dbReference type="PRINTS" id="PR00723">
    <property type="entry name" value="SUBTILISIN"/>
</dbReference>
<dbReference type="SUPFAM" id="SSF52743">
    <property type="entry name" value="Subtilisin-like"/>
    <property type="match status" value="1"/>
</dbReference>
<keyword evidence="4 5" id="KW-0720">Serine protease</keyword>
<evidence type="ECO:0000256" key="2">
    <source>
        <dbReference type="ARBA" id="ARBA00022670"/>
    </source>
</evidence>
<evidence type="ECO:0000313" key="8">
    <source>
        <dbReference type="Proteomes" id="UP000605099"/>
    </source>
</evidence>
<reference evidence="8" key="1">
    <citation type="journal article" date="2019" name="Int. J. Syst. Evol. Microbiol.">
        <title>The Global Catalogue of Microorganisms (GCM) 10K type strain sequencing project: providing services to taxonomists for standard genome sequencing and annotation.</title>
        <authorList>
            <consortium name="The Broad Institute Genomics Platform"/>
            <consortium name="The Broad Institute Genome Sequencing Center for Infectious Disease"/>
            <person name="Wu L."/>
            <person name="Ma J."/>
        </authorList>
    </citation>
    <scope>NUCLEOTIDE SEQUENCE [LARGE SCALE GENOMIC DNA]</scope>
    <source>
        <strain evidence="8">CGMCC 1.6784</strain>
    </source>
</reference>
<dbReference type="PROSITE" id="PS51892">
    <property type="entry name" value="SUBTILASE"/>
    <property type="match status" value="1"/>
</dbReference>
<dbReference type="Proteomes" id="UP000605099">
    <property type="component" value="Unassembled WGS sequence"/>
</dbReference>
<dbReference type="Pfam" id="PF00082">
    <property type="entry name" value="Peptidase_S8"/>
    <property type="match status" value="1"/>
</dbReference>
<dbReference type="InterPro" id="IPR050131">
    <property type="entry name" value="Peptidase_S8_subtilisin-like"/>
</dbReference>
<feature type="active site" description="Charge relay system" evidence="5">
    <location>
        <position position="199"/>
    </location>
</feature>
<accession>A0ABQ2JAH3</accession>
<dbReference type="PANTHER" id="PTHR43806">
    <property type="entry name" value="PEPTIDASE S8"/>
    <property type="match status" value="1"/>
</dbReference>
<protein>
    <recommendedName>
        <fullName evidence="6">Peptidase S8/S53 domain-containing protein</fullName>
    </recommendedName>
</protein>
<feature type="active site" description="Charge relay system" evidence="5">
    <location>
        <position position="56"/>
    </location>
</feature>
<dbReference type="InterPro" id="IPR000209">
    <property type="entry name" value="Peptidase_S8/S53_dom"/>
</dbReference>
<gene>
    <name evidence="7" type="ORF">GCM10011349_05840</name>
</gene>
<dbReference type="PANTHER" id="PTHR43806:SF11">
    <property type="entry name" value="CEREVISIN-RELATED"/>
    <property type="match status" value="1"/>
</dbReference>
<evidence type="ECO:0000256" key="3">
    <source>
        <dbReference type="ARBA" id="ARBA00022801"/>
    </source>
</evidence>
<organism evidence="7 8">
    <name type="scientific">Novosphingobium indicum</name>
    <dbReference type="NCBI Taxonomy" id="462949"/>
    <lineage>
        <taxon>Bacteria</taxon>
        <taxon>Pseudomonadati</taxon>
        <taxon>Pseudomonadota</taxon>
        <taxon>Alphaproteobacteria</taxon>
        <taxon>Sphingomonadales</taxon>
        <taxon>Sphingomonadaceae</taxon>
        <taxon>Novosphingobium</taxon>
    </lineage>
</organism>
<evidence type="ECO:0000256" key="4">
    <source>
        <dbReference type="ARBA" id="ARBA00022825"/>
    </source>
</evidence>
<comment type="similarity">
    <text evidence="1 5">Belongs to the peptidase S8 family.</text>
</comment>
<proteinExistence type="inferred from homology"/>
<comment type="caution">
    <text evidence="7">The sequence shown here is derived from an EMBL/GenBank/DDBJ whole genome shotgun (WGS) entry which is preliminary data.</text>
</comment>